<comment type="caution">
    <text evidence="1">The sequence shown here is derived from an EMBL/GenBank/DDBJ whole genome shotgun (WGS) entry which is preliminary data.</text>
</comment>
<name>A0ABP9WRW0_9GAMM</name>
<accession>A0ABP9WRW0</accession>
<dbReference type="PANTHER" id="PTHR33361">
    <property type="entry name" value="GLR0591 PROTEIN"/>
    <property type="match status" value="1"/>
</dbReference>
<dbReference type="Pfam" id="PF05960">
    <property type="entry name" value="DUF885"/>
    <property type="match status" value="1"/>
</dbReference>
<dbReference type="InterPro" id="IPR010281">
    <property type="entry name" value="DUF885"/>
</dbReference>
<evidence type="ECO:0000313" key="2">
    <source>
        <dbReference type="Proteomes" id="UP001408594"/>
    </source>
</evidence>
<gene>
    <name evidence="1" type="ORF">Maes01_02398</name>
</gene>
<sequence length="631" mass="70816">MRLKLHSPLIPSLLAVAILSGCQGDESAHTSASALDAGNAAVAEGAQAVDPAAETQRLTEWFNKRYEERLQFSPIELSYLGRKDQYDQVDDMSEAASARELAWQAKTVEELKQNFNYDNLTEAGKESYDLWVFQYEQAKAAEPFKRHGYFAGELGGPEASLPNFLINIHKVDTAEDMQAYIARIDGISRAMGQMLERAQLSAKEGIRPPRFAYDLAIERAQKVSSGAPFAGEGEAPIYTDAKGKIEALKKAGKIDDATAAELLGQVEASLKENFKPVYDQYIAWLQQDRDNASEEPQGVSSLPNGEAYYNNRLANYTTTDLTADQVHQIGLKEVARIRKEMEAIKEQVGFEGNLQEFFTFIRNDDQFYYPNTDEGREGYLTETRGFLDDIEKKLPEYFGILPKAKLVVKRVEPFREVAGGAQHYQSGTPDGSRPGTYYVHMSDMSALSTTDMETVTYHEGSPGHHMQISIAQELEGIPQFRTQAHFTPYIEGWALYSELLSKEMGQFQDPYKDFGRLTAEMWRAIRLVVDTGLHTKGWTQEQAVEYFLENSAIPESAVRSEVRRYLTLPGQATSYKIGMLKILELRQQAQEALGDQFDIRGFHDTVLGGGALPLPMLEARVNRWIEEVQQG</sequence>
<dbReference type="EMBL" id="BAABRT010000021">
    <property type="protein sequence ID" value="GAA5525825.1"/>
    <property type="molecule type" value="Genomic_DNA"/>
</dbReference>
<keyword evidence="2" id="KW-1185">Reference proteome</keyword>
<evidence type="ECO:0008006" key="3">
    <source>
        <dbReference type="Google" id="ProtNLM"/>
    </source>
</evidence>
<dbReference type="Proteomes" id="UP001408594">
    <property type="component" value="Unassembled WGS sequence"/>
</dbReference>
<evidence type="ECO:0000313" key="1">
    <source>
        <dbReference type="EMBL" id="GAA5525825.1"/>
    </source>
</evidence>
<organism evidence="1 2">
    <name type="scientific">Microbulbifer aestuariivivens</name>
    <dbReference type="NCBI Taxonomy" id="1908308"/>
    <lineage>
        <taxon>Bacteria</taxon>
        <taxon>Pseudomonadati</taxon>
        <taxon>Pseudomonadota</taxon>
        <taxon>Gammaproteobacteria</taxon>
        <taxon>Cellvibrionales</taxon>
        <taxon>Microbulbiferaceae</taxon>
        <taxon>Microbulbifer</taxon>
    </lineage>
</organism>
<protein>
    <recommendedName>
        <fullName evidence="3">DUF885 domain-containing protein</fullName>
    </recommendedName>
</protein>
<dbReference type="PANTHER" id="PTHR33361:SF16">
    <property type="entry name" value="DUF885 DOMAIN-CONTAINING PROTEIN"/>
    <property type="match status" value="1"/>
</dbReference>
<proteinExistence type="predicted"/>
<dbReference type="PROSITE" id="PS51257">
    <property type="entry name" value="PROKAR_LIPOPROTEIN"/>
    <property type="match status" value="1"/>
</dbReference>
<reference evidence="1 2" key="1">
    <citation type="submission" date="2024-02" db="EMBL/GenBank/DDBJ databases">
        <title>Microbulbifer aestuariivivens NBRC 112533.</title>
        <authorList>
            <person name="Ichikawa N."/>
            <person name="Katano-Makiyama Y."/>
            <person name="Hidaka K."/>
        </authorList>
    </citation>
    <scope>NUCLEOTIDE SEQUENCE [LARGE SCALE GENOMIC DNA]</scope>
    <source>
        <strain evidence="1 2">NBRC 112533</strain>
    </source>
</reference>
<dbReference type="RefSeq" id="WP_345551817.1">
    <property type="nucleotide sequence ID" value="NZ_BAABRT010000021.1"/>
</dbReference>